<dbReference type="Proteomes" id="UP000198541">
    <property type="component" value="Unassembled WGS sequence"/>
</dbReference>
<proteinExistence type="predicted"/>
<dbReference type="PANTHER" id="PTHR39201">
    <property type="entry name" value="EXPORTED PROTEIN-RELATED"/>
    <property type="match status" value="1"/>
</dbReference>
<dbReference type="EMBL" id="FNIM01000014">
    <property type="protein sequence ID" value="SDN77989.1"/>
    <property type="molecule type" value="Genomic_DNA"/>
</dbReference>
<organism evidence="2 3">
    <name type="scientific">Actinomyces ruminicola</name>
    <dbReference type="NCBI Taxonomy" id="332524"/>
    <lineage>
        <taxon>Bacteria</taxon>
        <taxon>Bacillati</taxon>
        <taxon>Actinomycetota</taxon>
        <taxon>Actinomycetes</taxon>
        <taxon>Actinomycetales</taxon>
        <taxon>Actinomycetaceae</taxon>
        <taxon>Actinomyces</taxon>
    </lineage>
</organism>
<evidence type="ECO:0000259" key="1">
    <source>
        <dbReference type="Pfam" id="PF12682"/>
    </source>
</evidence>
<gene>
    <name evidence="2" type="ORF">SAMN05216355_11426</name>
</gene>
<dbReference type="GO" id="GO:0010181">
    <property type="term" value="F:FMN binding"/>
    <property type="evidence" value="ECO:0007669"/>
    <property type="project" value="InterPro"/>
</dbReference>
<dbReference type="InterPro" id="IPR008254">
    <property type="entry name" value="Flavodoxin/NO_synth"/>
</dbReference>
<feature type="domain" description="Flavodoxin-like" evidence="1">
    <location>
        <begin position="13"/>
        <end position="167"/>
    </location>
</feature>
<evidence type="ECO:0000313" key="2">
    <source>
        <dbReference type="EMBL" id="SDN77989.1"/>
    </source>
</evidence>
<dbReference type="InterPro" id="IPR029039">
    <property type="entry name" value="Flavoprotein-like_sf"/>
</dbReference>
<sequence length="172" mass="18878">MTTGDAPESRPTTLVVHYSAHGHTRRVAETITRTLGADAFVLAPVDAYSEPDLDYNDPRSRVSREHIDRSLRHVALAQDTPDGFADYGTVLVGYPIWWGEASWVLGDFVRNNDFTGKTVVPFCTSFSSPVGASARELAAQTTTGDWRPGTRLEASIDADGVRRWLDRLGVEA</sequence>
<name>A0A1H0E6G2_9ACTO</name>
<accession>A0A1H0E6G2</accession>
<dbReference type="PANTHER" id="PTHR39201:SF1">
    <property type="entry name" value="FLAVODOXIN-LIKE DOMAIN-CONTAINING PROTEIN"/>
    <property type="match status" value="1"/>
</dbReference>
<dbReference type="Gene3D" id="3.40.50.360">
    <property type="match status" value="1"/>
</dbReference>
<reference evidence="3" key="1">
    <citation type="submission" date="2016-10" db="EMBL/GenBank/DDBJ databases">
        <authorList>
            <person name="Varghese N."/>
            <person name="Submissions S."/>
        </authorList>
    </citation>
    <scope>NUCLEOTIDE SEQUENCE [LARGE SCALE GENOMIC DNA]</scope>
    <source>
        <strain evidence="3">DSM 27982</strain>
    </source>
</reference>
<keyword evidence="3" id="KW-1185">Reference proteome</keyword>
<dbReference type="SUPFAM" id="SSF52218">
    <property type="entry name" value="Flavoproteins"/>
    <property type="match status" value="1"/>
</dbReference>
<evidence type="ECO:0000313" key="3">
    <source>
        <dbReference type="Proteomes" id="UP000198541"/>
    </source>
</evidence>
<dbReference type="AlphaFoldDB" id="A0A1H0E6G2"/>
<dbReference type="Pfam" id="PF12682">
    <property type="entry name" value="Flavodoxin_4"/>
    <property type="match status" value="1"/>
</dbReference>
<dbReference type="STRING" id="332524.SAMN04487766_10562"/>
<dbReference type="RefSeq" id="WP_092537329.1">
    <property type="nucleotide sequence ID" value="NZ_FNIM01000014.1"/>
</dbReference>
<protein>
    <submittedName>
        <fullName evidence="2">Flavodoxin</fullName>
    </submittedName>
</protein>